<reference evidence="8 9" key="1">
    <citation type="submission" date="2015-10" db="EMBL/GenBank/DDBJ databases">
        <title>Metagenome-Assembled Genomes uncover a global brackish microbiome.</title>
        <authorList>
            <person name="Hugerth L.W."/>
            <person name="Larsson J."/>
            <person name="Alneberg J."/>
            <person name="Lindh M.V."/>
            <person name="Legrand C."/>
            <person name="Pinhassi J."/>
            <person name="Andersson A.F."/>
        </authorList>
    </citation>
    <scope>NUCLEOTIDE SEQUENCE [LARGE SCALE GENOMIC DNA]</scope>
    <source>
        <strain evidence="8">BACL4 MAG-120920-bin41</strain>
    </source>
</reference>
<dbReference type="AlphaFoldDB" id="A0A0R2SV30"/>
<evidence type="ECO:0000256" key="2">
    <source>
        <dbReference type="ARBA" id="ARBA00022723"/>
    </source>
</evidence>
<keyword evidence="2" id="KW-0479">Metal-binding</keyword>
<protein>
    <recommendedName>
        <fullName evidence="7">Peptidase M48 domain-containing protein</fullName>
    </recommendedName>
</protein>
<evidence type="ECO:0000256" key="5">
    <source>
        <dbReference type="ARBA" id="ARBA00023049"/>
    </source>
</evidence>
<evidence type="ECO:0000256" key="6">
    <source>
        <dbReference type="RuleBase" id="RU003983"/>
    </source>
</evidence>
<comment type="cofactor">
    <cofactor evidence="6">
        <name>Zn(2+)</name>
        <dbReference type="ChEBI" id="CHEBI:29105"/>
    </cofactor>
    <text evidence="6">Binds 1 zinc ion per subunit.</text>
</comment>
<feature type="domain" description="Peptidase M48" evidence="7">
    <location>
        <begin position="10"/>
        <end position="89"/>
    </location>
</feature>
<keyword evidence="3 6" id="KW-0378">Hydrolase</keyword>
<proteinExistence type="inferred from homology"/>
<comment type="similarity">
    <text evidence="6">Belongs to the peptidase M48 family.</text>
</comment>
<sequence length="94" mass="10650">MNFDPTTLPILVFILATLMSLAQPFNNAVKRMNECAADAYSLNAVKLPDVLASALVKTAEYRNPRPGALQEWLFYTHPSVERRVKMAMDWKAEH</sequence>
<evidence type="ECO:0000313" key="8">
    <source>
        <dbReference type="EMBL" id="KRO78838.1"/>
    </source>
</evidence>
<dbReference type="EMBL" id="LIBE01000467">
    <property type="protein sequence ID" value="KRO78838.1"/>
    <property type="molecule type" value="Genomic_DNA"/>
</dbReference>
<organism evidence="8 9">
    <name type="scientific">OM182 bacterium BACL3 MAG-120920-bin41</name>
    <dbReference type="NCBI Taxonomy" id="1655580"/>
    <lineage>
        <taxon>Bacteria</taxon>
        <taxon>Pseudomonadati</taxon>
        <taxon>Pseudomonadota</taxon>
        <taxon>Gammaproteobacteria</taxon>
        <taxon>OMG group</taxon>
        <taxon>OM182 clade</taxon>
    </lineage>
</organism>
<keyword evidence="1 6" id="KW-0645">Protease</keyword>
<keyword evidence="4 6" id="KW-0862">Zinc</keyword>
<evidence type="ECO:0000256" key="1">
    <source>
        <dbReference type="ARBA" id="ARBA00022670"/>
    </source>
</evidence>
<keyword evidence="5 6" id="KW-0482">Metalloprotease</keyword>
<dbReference type="Pfam" id="PF01435">
    <property type="entry name" value="Peptidase_M48"/>
    <property type="match status" value="1"/>
</dbReference>
<name>A0A0R2SV30_9GAMM</name>
<dbReference type="InterPro" id="IPR001915">
    <property type="entry name" value="Peptidase_M48"/>
</dbReference>
<dbReference type="GO" id="GO:0046872">
    <property type="term" value="F:metal ion binding"/>
    <property type="evidence" value="ECO:0007669"/>
    <property type="project" value="UniProtKB-KW"/>
</dbReference>
<accession>A0A0R2SV30</accession>
<comment type="caution">
    <text evidence="8">The sequence shown here is derived from an EMBL/GenBank/DDBJ whole genome shotgun (WGS) entry which is preliminary data.</text>
</comment>
<dbReference type="GO" id="GO:0004222">
    <property type="term" value="F:metalloendopeptidase activity"/>
    <property type="evidence" value="ECO:0007669"/>
    <property type="project" value="InterPro"/>
</dbReference>
<evidence type="ECO:0000259" key="7">
    <source>
        <dbReference type="Pfam" id="PF01435"/>
    </source>
</evidence>
<evidence type="ECO:0000256" key="3">
    <source>
        <dbReference type="ARBA" id="ARBA00022801"/>
    </source>
</evidence>
<dbReference type="GO" id="GO:0006508">
    <property type="term" value="P:proteolysis"/>
    <property type="evidence" value="ECO:0007669"/>
    <property type="project" value="UniProtKB-KW"/>
</dbReference>
<evidence type="ECO:0000313" key="9">
    <source>
        <dbReference type="Proteomes" id="UP000051547"/>
    </source>
</evidence>
<evidence type="ECO:0000256" key="4">
    <source>
        <dbReference type="ARBA" id="ARBA00022833"/>
    </source>
</evidence>
<gene>
    <name evidence="8" type="ORF">ABR72_06690</name>
</gene>
<dbReference type="Proteomes" id="UP000051547">
    <property type="component" value="Unassembled WGS sequence"/>
</dbReference>